<evidence type="ECO:0000313" key="1">
    <source>
        <dbReference type="EMBL" id="MDW8803218.1"/>
    </source>
</evidence>
<comment type="caution">
    <text evidence="1">The sequence shown here is derived from an EMBL/GenBank/DDBJ whole genome shotgun (WGS) entry which is preliminary data.</text>
</comment>
<dbReference type="EMBL" id="JARUJP010000074">
    <property type="protein sequence ID" value="MDW8803218.1"/>
    <property type="molecule type" value="Genomic_DNA"/>
</dbReference>
<protein>
    <submittedName>
        <fullName evidence="1">Uncharacterized protein</fullName>
    </submittedName>
</protein>
<proteinExistence type="predicted"/>
<dbReference type="RefSeq" id="WP_318799374.1">
    <property type="nucleotide sequence ID" value="NZ_JARUJP010000074.1"/>
</dbReference>
<accession>A0ABU4JYG2</accession>
<evidence type="ECO:0000313" key="2">
    <source>
        <dbReference type="Proteomes" id="UP001281656"/>
    </source>
</evidence>
<reference evidence="1 2" key="1">
    <citation type="submission" date="2023-04" db="EMBL/GenBank/DDBJ databases">
        <title>Clostridium tannerae sp. nov., isolated from the fecal material of an alpaca.</title>
        <authorList>
            <person name="Miller S."/>
            <person name="Hendry M."/>
            <person name="King J."/>
            <person name="Sankaranarayanan K."/>
            <person name="Lawson P.A."/>
        </authorList>
    </citation>
    <scope>NUCLEOTIDE SEQUENCE [LARGE SCALE GENOMIC DNA]</scope>
    <source>
        <strain evidence="1 2">A1-XYC3</strain>
    </source>
</reference>
<organism evidence="1 2">
    <name type="scientific">Clostridium tanneri</name>
    <dbReference type="NCBI Taxonomy" id="3037988"/>
    <lineage>
        <taxon>Bacteria</taxon>
        <taxon>Bacillati</taxon>
        <taxon>Bacillota</taxon>
        <taxon>Clostridia</taxon>
        <taxon>Eubacteriales</taxon>
        <taxon>Clostridiaceae</taxon>
        <taxon>Clostridium</taxon>
    </lineage>
</organism>
<sequence length="58" mass="6814">MKIGKTQFTKSMITQIHREAKHNVEGKNVGILIVNFYYKSTLTIWITIIDQNRTDVIY</sequence>
<keyword evidence="2" id="KW-1185">Reference proteome</keyword>
<name>A0ABU4JYG2_9CLOT</name>
<gene>
    <name evidence="1" type="ORF">P8V03_18990</name>
</gene>
<dbReference type="Proteomes" id="UP001281656">
    <property type="component" value="Unassembled WGS sequence"/>
</dbReference>